<keyword evidence="3" id="KW-1185">Reference proteome</keyword>
<comment type="caution">
    <text evidence="2">The sequence shown here is derived from an EMBL/GenBank/DDBJ whole genome shotgun (WGS) entry which is preliminary data.</text>
</comment>
<dbReference type="EMBL" id="AMGX01000003">
    <property type="protein sequence ID" value="EXJ73920.1"/>
    <property type="molecule type" value="Genomic_DNA"/>
</dbReference>
<protein>
    <submittedName>
        <fullName evidence="2">Uncharacterized protein</fullName>
    </submittedName>
</protein>
<gene>
    <name evidence="2" type="ORF">A1O5_02214</name>
</gene>
<dbReference type="RefSeq" id="XP_007741020.1">
    <property type="nucleotide sequence ID" value="XM_007742830.1"/>
</dbReference>
<evidence type="ECO:0000313" key="2">
    <source>
        <dbReference type="EMBL" id="EXJ73920.1"/>
    </source>
</evidence>
<dbReference type="eggNOG" id="ENOG502RQ2V">
    <property type="taxonomic scope" value="Eukaryota"/>
</dbReference>
<organism evidence="2 3">
    <name type="scientific">Cladophialophora psammophila CBS 110553</name>
    <dbReference type="NCBI Taxonomy" id="1182543"/>
    <lineage>
        <taxon>Eukaryota</taxon>
        <taxon>Fungi</taxon>
        <taxon>Dikarya</taxon>
        <taxon>Ascomycota</taxon>
        <taxon>Pezizomycotina</taxon>
        <taxon>Eurotiomycetes</taxon>
        <taxon>Chaetothyriomycetidae</taxon>
        <taxon>Chaetothyriales</taxon>
        <taxon>Herpotrichiellaceae</taxon>
        <taxon>Cladophialophora</taxon>
    </lineage>
</organism>
<sequence length="438" mass="48353">MAGIHAETLPSFSPPGNVDDLSPQNRTGWSTSMSDWIDLEIQRGTGSGSPLTQFFNGTVTAYNQNQAGATITWTGFPNKVRLFYILQLVLTITKIAIAEGDDDVRRWRAADATRDVQDEYLEWSLIRNNAGNIVRVVFTCEGPEYWNFFVAKERDGAVETIKSLNQPLLDDVPKSSFFWPNQSDPSNESKWIYNPRNQYNNSTASGTITHLVQGANTLRAEINIAAQATILRKTASGNPVTNSDRLIRCSGFGDPDRNSDPRIGYGINQLASQGNAVSLKDPVAIYITDLDTGTLKLDRYGDTSRLEDIPEGTFTFQRGDITKQQGLRLRVQIPDGEKAPDGRQLTVSDIYDTKTQRHIDFGAQIADYIKVGVHGVVIGGVQVAPREFCPPFDTANTSFMDMVPQLKAAITKQASPHNRVTNLNMPRKIGTKADAGHK</sequence>
<dbReference type="GeneID" id="19186947"/>
<dbReference type="HOGENOM" id="CLU_035126_0_0_1"/>
<evidence type="ECO:0000256" key="1">
    <source>
        <dbReference type="SAM" id="MobiDB-lite"/>
    </source>
</evidence>
<accession>W9X9C9</accession>
<evidence type="ECO:0000313" key="3">
    <source>
        <dbReference type="Proteomes" id="UP000019471"/>
    </source>
</evidence>
<dbReference type="AlphaFoldDB" id="W9X9C9"/>
<feature type="region of interest" description="Disordered" evidence="1">
    <location>
        <begin position="1"/>
        <end position="25"/>
    </location>
</feature>
<dbReference type="Proteomes" id="UP000019471">
    <property type="component" value="Unassembled WGS sequence"/>
</dbReference>
<reference evidence="2 3" key="1">
    <citation type="submission" date="2013-03" db="EMBL/GenBank/DDBJ databases">
        <title>The Genome Sequence of Cladophialophora psammophila CBS 110553.</title>
        <authorList>
            <consortium name="The Broad Institute Genomics Platform"/>
            <person name="Cuomo C."/>
            <person name="de Hoog S."/>
            <person name="Gorbushina A."/>
            <person name="Walker B."/>
            <person name="Young S.K."/>
            <person name="Zeng Q."/>
            <person name="Gargeya S."/>
            <person name="Fitzgerald M."/>
            <person name="Haas B."/>
            <person name="Abouelleil A."/>
            <person name="Allen A.W."/>
            <person name="Alvarado L."/>
            <person name="Arachchi H.M."/>
            <person name="Berlin A.M."/>
            <person name="Chapman S.B."/>
            <person name="Gainer-Dewar J."/>
            <person name="Goldberg J."/>
            <person name="Griggs A."/>
            <person name="Gujja S."/>
            <person name="Hansen M."/>
            <person name="Howarth C."/>
            <person name="Imamovic A."/>
            <person name="Ireland A."/>
            <person name="Larimer J."/>
            <person name="McCowan C."/>
            <person name="Murphy C."/>
            <person name="Pearson M."/>
            <person name="Poon T.W."/>
            <person name="Priest M."/>
            <person name="Roberts A."/>
            <person name="Saif S."/>
            <person name="Shea T."/>
            <person name="Sisk P."/>
            <person name="Sykes S."/>
            <person name="Wortman J."/>
            <person name="Nusbaum C."/>
            <person name="Birren B."/>
        </authorList>
    </citation>
    <scope>NUCLEOTIDE SEQUENCE [LARGE SCALE GENOMIC DNA]</scope>
    <source>
        <strain evidence="2 3">CBS 110553</strain>
    </source>
</reference>
<proteinExistence type="predicted"/>
<name>W9X9C9_9EURO</name>
<dbReference type="OrthoDB" id="10253919at2759"/>